<dbReference type="InterPro" id="IPR003347">
    <property type="entry name" value="JmjC_dom"/>
</dbReference>
<name>A0A934N8M8_9BACT</name>
<dbReference type="EMBL" id="JAEKNN010000006">
    <property type="protein sequence ID" value="MBJ7608047.1"/>
    <property type="molecule type" value="Genomic_DNA"/>
</dbReference>
<protein>
    <recommendedName>
        <fullName evidence="1">JmjC domain-containing protein</fullName>
    </recommendedName>
</protein>
<feature type="domain" description="JmjC" evidence="1">
    <location>
        <begin position="92"/>
        <end position="249"/>
    </location>
</feature>
<dbReference type="Gene3D" id="2.60.120.650">
    <property type="entry name" value="Cupin"/>
    <property type="match status" value="1"/>
</dbReference>
<evidence type="ECO:0000313" key="2">
    <source>
        <dbReference type="EMBL" id="MBJ7608047.1"/>
    </source>
</evidence>
<comment type="caution">
    <text evidence="2">The sequence shown here is derived from an EMBL/GenBank/DDBJ whole genome shotgun (WGS) entry which is preliminary data.</text>
</comment>
<organism evidence="2 3">
    <name type="scientific">Candidatus Amunia macphersoniae</name>
    <dbReference type="NCBI Taxonomy" id="3127014"/>
    <lineage>
        <taxon>Bacteria</taxon>
        <taxon>Bacillati</taxon>
        <taxon>Candidatus Dormiibacterota</taxon>
        <taxon>Candidatus Dormibacteria</taxon>
        <taxon>Candidatus Aeolococcales</taxon>
        <taxon>Candidatus Aeolococcaceae</taxon>
        <taxon>Candidatus Amunia</taxon>
    </lineage>
</organism>
<gene>
    <name evidence="2" type="ORF">JF887_01260</name>
</gene>
<accession>A0A934N8M8</accession>
<dbReference type="Proteomes" id="UP000614410">
    <property type="component" value="Unassembled WGS sequence"/>
</dbReference>
<proteinExistence type="predicted"/>
<sequence>MTGASTANAQRRLCVDGEFAKAHQALDPTAIDHRLAGHPLLTLEAIADLADRLPRTSILCDTADQPLIVASGPARGSVAHPGDVIRHLDTRRSWLTLLNIEQQPPYRELMDACLDDVAAMVERRPGDMRRRAGFIFVSSPLSVTPAHFDLEHSLLLQISGQKQVTVGRFATQETRHGERERYWSGSLGRVKDLPIAIATHDLVPGRGVYLPPICPHWVHNGDEVSVSMTLTYFTRDSERELFVEAFNARLRQLHLHPRPPGSSQAVDGAKASAMRLWGMRHRLLRRQQPSSHG</sequence>
<dbReference type="AlphaFoldDB" id="A0A934N8M8"/>
<reference evidence="2 3" key="1">
    <citation type="submission" date="2020-10" db="EMBL/GenBank/DDBJ databases">
        <title>Ca. Dormibacterota MAGs.</title>
        <authorList>
            <person name="Montgomery K."/>
        </authorList>
    </citation>
    <scope>NUCLEOTIDE SEQUENCE [LARGE SCALE GENOMIC DNA]</scope>
    <source>
        <strain evidence="2">Mitchell_Peninsula_5</strain>
    </source>
</reference>
<dbReference type="SUPFAM" id="SSF51197">
    <property type="entry name" value="Clavaminate synthase-like"/>
    <property type="match status" value="1"/>
</dbReference>
<evidence type="ECO:0000259" key="1">
    <source>
        <dbReference type="PROSITE" id="PS51184"/>
    </source>
</evidence>
<dbReference type="PROSITE" id="PS51184">
    <property type="entry name" value="JMJC"/>
    <property type="match status" value="1"/>
</dbReference>
<evidence type="ECO:0000313" key="3">
    <source>
        <dbReference type="Proteomes" id="UP000614410"/>
    </source>
</evidence>